<protein>
    <recommendedName>
        <fullName evidence="3">Exonuclease domain-containing protein</fullName>
    </recommendedName>
</protein>
<dbReference type="Gramene" id="OBART10G10340.1">
    <property type="protein sequence ID" value="OBART10G10340.1"/>
    <property type="gene ID" value="OBART10G10340"/>
</dbReference>
<dbReference type="InterPro" id="IPR039637">
    <property type="entry name" value="CNOT7/CNOT8/Pop2"/>
</dbReference>
<dbReference type="STRING" id="65489.A0A0D3HDS7"/>
<organism evidence="1">
    <name type="scientific">Oryza barthii</name>
    <dbReference type="NCBI Taxonomy" id="65489"/>
    <lineage>
        <taxon>Eukaryota</taxon>
        <taxon>Viridiplantae</taxon>
        <taxon>Streptophyta</taxon>
        <taxon>Embryophyta</taxon>
        <taxon>Tracheophyta</taxon>
        <taxon>Spermatophyta</taxon>
        <taxon>Magnoliopsida</taxon>
        <taxon>Liliopsida</taxon>
        <taxon>Poales</taxon>
        <taxon>Poaceae</taxon>
        <taxon>BOP clade</taxon>
        <taxon>Oryzoideae</taxon>
        <taxon>Oryzeae</taxon>
        <taxon>Oryzinae</taxon>
        <taxon>Oryza</taxon>
    </lineage>
</organism>
<dbReference type="InterPro" id="IPR012337">
    <property type="entry name" value="RNaseH-like_sf"/>
</dbReference>
<reference evidence="1" key="2">
    <citation type="submission" date="2015-03" db="UniProtKB">
        <authorList>
            <consortium name="EnsemblPlants"/>
        </authorList>
    </citation>
    <scope>IDENTIFICATION</scope>
</reference>
<accession>A0A0D3HDS7</accession>
<evidence type="ECO:0000313" key="2">
    <source>
        <dbReference type="Proteomes" id="UP000026960"/>
    </source>
</evidence>
<dbReference type="Proteomes" id="UP000026960">
    <property type="component" value="Chromosome 10"/>
</dbReference>
<dbReference type="PANTHER" id="PTHR10797">
    <property type="entry name" value="CCR4-NOT TRANSCRIPTION COMPLEX SUBUNIT"/>
    <property type="match status" value="1"/>
</dbReference>
<dbReference type="InterPro" id="IPR036397">
    <property type="entry name" value="RNaseH_sf"/>
</dbReference>
<dbReference type="GO" id="GO:0030014">
    <property type="term" value="C:CCR4-NOT complex"/>
    <property type="evidence" value="ECO:0007669"/>
    <property type="project" value="InterPro"/>
</dbReference>
<proteinExistence type="predicted"/>
<dbReference type="eggNOG" id="KOG0304">
    <property type="taxonomic scope" value="Eukaryota"/>
</dbReference>
<reference evidence="1" key="1">
    <citation type="journal article" date="2009" name="Rice">
        <title>De Novo Next Generation Sequencing of Plant Genomes.</title>
        <authorList>
            <person name="Rounsley S."/>
            <person name="Marri P.R."/>
            <person name="Yu Y."/>
            <person name="He R."/>
            <person name="Sisneros N."/>
            <person name="Goicoechea J.L."/>
            <person name="Lee S.J."/>
            <person name="Angelova A."/>
            <person name="Kudrna D."/>
            <person name="Luo M."/>
            <person name="Affourtit J."/>
            <person name="Desany B."/>
            <person name="Knight J."/>
            <person name="Niazi F."/>
            <person name="Egholm M."/>
            <person name="Wing R.A."/>
        </authorList>
    </citation>
    <scope>NUCLEOTIDE SEQUENCE [LARGE SCALE GENOMIC DNA]</scope>
    <source>
        <strain evidence="1">cv. IRGC 105608</strain>
    </source>
</reference>
<evidence type="ECO:0000313" key="1">
    <source>
        <dbReference type="EnsemblPlants" id="OBART10G10340.1"/>
    </source>
</evidence>
<dbReference type="GO" id="GO:0003676">
    <property type="term" value="F:nucleic acid binding"/>
    <property type="evidence" value="ECO:0007669"/>
    <property type="project" value="InterPro"/>
</dbReference>
<dbReference type="AlphaFoldDB" id="A0A0D3HDS7"/>
<keyword evidence="2" id="KW-1185">Reference proteome</keyword>
<dbReference type="HOGENOM" id="CLU_608872_0_0_1"/>
<sequence length="450" mass="48777">MDTLNHIGAGDKLYGDNGTLAVVLHHGGASCKKNSSIPQTGTLSHIGAGSGVSSDESMLYDAVIAKPGAGSDDELYHDNGTLAVVLHHIGAGHEKNKAYDVVIDHTATINHTGADGKDSMVNDHVGAGGDQNKVFDNIGALGMPAAQQAPPSTGKVNHYQSSDHLGNNYHHDESSVRQLLVREKFPVFYDVRVLGKLVKDGFNGSLTALAEYLGIPRNGDEHHAGSDALLTLSCFFKIVSLSGHQMHRMDARRGLLAGLEEWNMAIKCARHIDDHTGSIYVVKMLPHKLDEEARRIEELVASNFNIVGVEVIHAQLGMLAYSRAWKFCISSRADNACVHPQQFAKFMASCGALGDPHISWVTFHGAHGIARMIRSSDIVTIPWIECKGGLFDVAQALNLKEIEADMEAARVLLTLRCYMRLAERPDFPGTKMAVQGLLKESCCWKCPANC</sequence>
<dbReference type="EnsemblPlants" id="OBART10G10340.1">
    <property type="protein sequence ID" value="OBART10G10340.1"/>
    <property type="gene ID" value="OBART10G10340"/>
</dbReference>
<dbReference type="PaxDb" id="65489-OBART10G10340.1"/>
<dbReference type="Gene3D" id="3.30.420.10">
    <property type="entry name" value="Ribonuclease H-like superfamily/Ribonuclease H"/>
    <property type="match status" value="1"/>
</dbReference>
<name>A0A0D3HDS7_9ORYZ</name>
<evidence type="ECO:0008006" key="3">
    <source>
        <dbReference type="Google" id="ProtNLM"/>
    </source>
</evidence>
<dbReference type="SUPFAM" id="SSF53098">
    <property type="entry name" value="Ribonuclease H-like"/>
    <property type="match status" value="2"/>
</dbReference>
<dbReference type="GO" id="GO:0004535">
    <property type="term" value="F:poly(A)-specific ribonuclease activity"/>
    <property type="evidence" value="ECO:0007669"/>
    <property type="project" value="InterPro"/>
</dbReference>